<feature type="non-terminal residue" evidence="2">
    <location>
        <position position="1"/>
    </location>
</feature>
<feature type="region of interest" description="Disordered" evidence="1">
    <location>
        <begin position="202"/>
        <end position="250"/>
    </location>
</feature>
<sequence>ILQWFDQFSGNTSTLGGMMPQTNVATVANIMQQNAATGVTYMRDQFHQAVRGIQRKCAWYLHTDPLIQLPLIQRETIPAEYNITAEEIKMISPARVQETQIFLTPEMRRGDFLDFAFEIESDSMAPINWQFRLQQLETLMIRIIPAAAQAAQISAQMGTPFSFQKLIVHVAKMMNLDWIDEIFQSPELIAMMMAAAQQGPQAQNSKAGMAAQQNGGAVVGKTSPRPQTRSRQEAQAGANRGQAKLPVKEK</sequence>
<accession>X1GIQ0</accession>
<proteinExistence type="predicted"/>
<gene>
    <name evidence="2" type="ORF">S03H2_30651</name>
</gene>
<comment type="caution">
    <text evidence="2">The sequence shown here is derived from an EMBL/GenBank/DDBJ whole genome shotgun (WGS) entry which is preliminary data.</text>
</comment>
<name>X1GIQ0_9ZZZZ</name>
<evidence type="ECO:0000256" key="1">
    <source>
        <dbReference type="SAM" id="MobiDB-lite"/>
    </source>
</evidence>
<evidence type="ECO:0000313" key="2">
    <source>
        <dbReference type="EMBL" id="GAH57806.1"/>
    </source>
</evidence>
<protein>
    <submittedName>
        <fullName evidence="2">Uncharacterized protein</fullName>
    </submittedName>
</protein>
<dbReference type="EMBL" id="BARU01018551">
    <property type="protein sequence ID" value="GAH57806.1"/>
    <property type="molecule type" value="Genomic_DNA"/>
</dbReference>
<reference evidence="2" key="1">
    <citation type="journal article" date="2014" name="Front. Microbiol.">
        <title>High frequency of phylogenetically diverse reductive dehalogenase-homologous genes in deep subseafloor sedimentary metagenomes.</title>
        <authorList>
            <person name="Kawai M."/>
            <person name="Futagami T."/>
            <person name="Toyoda A."/>
            <person name="Takaki Y."/>
            <person name="Nishi S."/>
            <person name="Hori S."/>
            <person name="Arai W."/>
            <person name="Tsubouchi T."/>
            <person name="Morono Y."/>
            <person name="Uchiyama I."/>
            <person name="Ito T."/>
            <person name="Fujiyama A."/>
            <person name="Inagaki F."/>
            <person name="Takami H."/>
        </authorList>
    </citation>
    <scope>NUCLEOTIDE SEQUENCE</scope>
    <source>
        <strain evidence="2">Expedition CK06-06</strain>
    </source>
</reference>
<organism evidence="2">
    <name type="scientific">marine sediment metagenome</name>
    <dbReference type="NCBI Taxonomy" id="412755"/>
    <lineage>
        <taxon>unclassified sequences</taxon>
        <taxon>metagenomes</taxon>
        <taxon>ecological metagenomes</taxon>
    </lineage>
</organism>
<dbReference type="AlphaFoldDB" id="X1GIQ0"/>